<protein>
    <recommendedName>
        <fullName evidence="3 9">DNA replication and repair protein RecF</fullName>
    </recommendedName>
</protein>
<evidence type="ECO:0000256" key="9">
    <source>
        <dbReference type="HAMAP-Rule" id="MF_00365"/>
    </source>
</evidence>
<dbReference type="HAMAP" id="MF_00365">
    <property type="entry name" value="RecF"/>
    <property type="match status" value="1"/>
</dbReference>
<comment type="function">
    <text evidence="9">The RecF protein is involved in DNA metabolism; it is required for DNA replication and normal SOS inducibility. RecF binds preferentially to single-stranded, linear DNA. It also seems to bind ATP.</text>
</comment>
<keyword evidence="8 9" id="KW-0238">DNA-binding</keyword>
<comment type="similarity">
    <text evidence="2 9">Belongs to the RecF family.</text>
</comment>
<dbReference type="PANTHER" id="PTHR32182:SF0">
    <property type="entry name" value="DNA REPLICATION AND REPAIR PROTEIN RECF"/>
    <property type="match status" value="1"/>
</dbReference>
<dbReference type="STRING" id="1797729.A3A60_04400"/>
<keyword evidence="6 9" id="KW-0547">Nucleotide-binding</keyword>
<evidence type="ECO:0000256" key="3">
    <source>
        <dbReference type="ARBA" id="ARBA00020170"/>
    </source>
</evidence>
<dbReference type="EMBL" id="MFBS01000042">
    <property type="protein sequence ID" value="OGE08129.1"/>
    <property type="molecule type" value="Genomic_DNA"/>
</dbReference>
<keyword evidence="9" id="KW-0742">SOS response</keyword>
<comment type="caution">
    <text evidence="11">The sequence shown here is derived from an EMBL/GenBank/DDBJ whole genome shotgun (WGS) entry which is preliminary data.</text>
</comment>
<dbReference type="GO" id="GO:0003697">
    <property type="term" value="F:single-stranded DNA binding"/>
    <property type="evidence" value="ECO:0007669"/>
    <property type="project" value="UniProtKB-UniRule"/>
</dbReference>
<organism evidence="11 12">
    <name type="scientific">Candidatus Curtissbacteria bacterium RIFCSPLOWO2_01_FULL_42_26</name>
    <dbReference type="NCBI Taxonomy" id="1797729"/>
    <lineage>
        <taxon>Bacteria</taxon>
        <taxon>Candidatus Curtissiibacteriota</taxon>
    </lineage>
</organism>
<evidence type="ECO:0000256" key="8">
    <source>
        <dbReference type="ARBA" id="ARBA00023125"/>
    </source>
</evidence>
<keyword evidence="9" id="KW-0227">DNA damage</keyword>
<dbReference type="PANTHER" id="PTHR32182">
    <property type="entry name" value="DNA REPLICATION AND REPAIR PROTEIN RECF"/>
    <property type="match status" value="1"/>
</dbReference>
<dbReference type="Gene3D" id="3.40.50.300">
    <property type="entry name" value="P-loop containing nucleotide triphosphate hydrolases"/>
    <property type="match status" value="1"/>
</dbReference>
<comment type="subcellular location">
    <subcellularLocation>
        <location evidence="1 9">Cytoplasm</location>
    </subcellularLocation>
</comment>
<dbReference type="InterPro" id="IPR018078">
    <property type="entry name" value="DNA-binding_RecF_CS"/>
</dbReference>
<evidence type="ECO:0000259" key="10">
    <source>
        <dbReference type="Pfam" id="PF02463"/>
    </source>
</evidence>
<evidence type="ECO:0000256" key="1">
    <source>
        <dbReference type="ARBA" id="ARBA00004496"/>
    </source>
</evidence>
<dbReference type="GO" id="GO:0005524">
    <property type="term" value="F:ATP binding"/>
    <property type="evidence" value="ECO:0007669"/>
    <property type="project" value="UniProtKB-UniRule"/>
</dbReference>
<dbReference type="Gene3D" id="1.20.1050.90">
    <property type="entry name" value="RecF/RecN/SMC, N-terminal domain"/>
    <property type="match status" value="1"/>
</dbReference>
<evidence type="ECO:0000256" key="5">
    <source>
        <dbReference type="ARBA" id="ARBA00022705"/>
    </source>
</evidence>
<name>A0A1F5HVW1_9BACT</name>
<reference evidence="11 12" key="1">
    <citation type="journal article" date="2016" name="Nat. Commun.">
        <title>Thousands of microbial genomes shed light on interconnected biogeochemical processes in an aquifer system.</title>
        <authorList>
            <person name="Anantharaman K."/>
            <person name="Brown C.T."/>
            <person name="Hug L.A."/>
            <person name="Sharon I."/>
            <person name="Castelle C.J."/>
            <person name="Probst A.J."/>
            <person name="Thomas B.C."/>
            <person name="Singh A."/>
            <person name="Wilkins M.J."/>
            <person name="Karaoz U."/>
            <person name="Brodie E.L."/>
            <person name="Williams K.H."/>
            <person name="Hubbard S.S."/>
            <person name="Banfield J.F."/>
        </authorList>
    </citation>
    <scope>NUCLEOTIDE SEQUENCE [LARGE SCALE GENOMIC DNA]</scope>
</reference>
<dbReference type="SUPFAM" id="SSF52540">
    <property type="entry name" value="P-loop containing nucleoside triphosphate hydrolases"/>
    <property type="match status" value="1"/>
</dbReference>
<gene>
    <name evidence="9" type="primary">recF</name>
    <name evidence="11" type="ORF">A3A60_04400</name>
</gene>
<keyword evidence="9" id="KW-0234">DNA repair</keyword>
<dbReference type="AlphaFoldDB" id="A0A1F5HVW1"/>
<dbReference type="InterPro" id="IPR003395">
    <property type="entry name" value="RecF/RecN/SMC_N"/>
</dbReference>
<evidence type="ECO:0000313" key="11">
    <source>
        <dbReference type="EMBL" id="OGE08129.1"/>
    </source>
</evidence>
<dbReference type="InterPro" id="IPR027417">
    <property type="entry name" value="P-loop_NTPase"/>
</dbReference>
<accession>A0A1F5HVW1</accession>
<dbReference type="GO" id="GO:0009432">
    <property type="term" value="P:SOS response"/>
    <property type="evidence" value="ECO:0007669"/>
    <property type="project" value="UniProtKB-UniRule"/>
</dbReference>
<dbReference type="GO" id="GO:0005737">
    <property type="term" value="C:cytoplasm"/>
    <property type="evidence" value="ECO:0007669"/>
    <property type="project" value="UniProtKB-SubCell"/>
</dbReference>
<proteinExistence type="inferred from homology"/>
<dbReference type="GO" id="GO:0000731">
    <property type="term" value="P:DNA synthesis involved in DNA repair"/>
    <property type="evidence" value="ECO:0007669"/>
    <property type="project" value="TreeGrafter"/>
</dbReference>
<dbReference type="InterPro" id="IPR042174">
    <property type="entry name" value="RecF_2"/>
</dbReference>
<evidence type="ECO:0000256" key="7">
    <source>
        <dbReference type="ARBA" id="ARBA00022840"/>
    </source>
</evidence>
<sequence length="396" mass="45017">MAILELLLFNFRNFASKRIIFDEKLTVIIGPNGSGKSNILEAVSLLSAARPMHIEGDIDLVKFGKSEAKVESRVESQSEKKMLTINFQVIDELHIKKSFLVDDLKKRFIDMGSYLSIVIFHPQDLDLVGGSPSLRRHHLDSFLSSLDRDYWRNISAYNKIVVRRNKVLQRIFEGKAKPLELGFWDARLLEHGAYVSKKRQEFFEFLNFVESVGARGPVSLFPPAPSINSGQAVRVYPERSRRAVGSPFTTATPRKNLPVTINKSLEGFSWDLKQSLVTEEKLLRNRERDITARVTLSGPHRDDFRFIFGGKDMAYFGSRGEQRMAVLALKLAELEYFRTKRGVKPILALDDIFSELDWEHREAVLAVIGNQQTIITAAERESVPKNLLKKAKVVGL</sequence>
<dbReference type="GO" id="GO:0006302">
    <property type="term" value="P:double-strand break repair"/>
    <property type="evidence" value="ECO:0007669"/>
    <property type="project" value="TreeGrafter"/>
</dbReference>
<feature type="domain" description="RecF/RecN/SMC N-terminal" evidence="10">
    <location>
        <begin position="4"/>
        <end position="382"/>
    </location>
</feature>
<dbReference type="Pfam" id="PF02463">
    <property type="entry name" value="SMC_N"/>
    <property type="match status" value="1"/>
</dbReference>
<keyword evidence="4 9" id="KW-0963">Cytoplasm</keyword>
<dbReference type="InterPro" id="IPR001238">
    <property type="entry name" value="DNA-binding_RecF"/>
</dbReference>
<dbReference type="PROSITE" id="PS00618">
    <property type="entry name" value="RECF_2"/>
    <property type="match status" value="1"/>
</dbReference>
<dbReference type="GO" id="GO:0006260">
    <property type="term" value="P:DNA replication"/>
    <property type="evidence" value="ECO:0007669"/>
    <property type="project" value="UniProtKB-UniRule"/>
</dbReference>
<feature type="binding site" evidence="9">
    <location>
        <begin position="30"/>
        <end position="37"/>
    </location>
    <ligand>
        <name>ATP</name>
        <dbReference type="ChEBI" id="CHEBI:30616"/>
    </ligand>
</feature>
<evidence type="ECO:0000256" key="6">
    <source>
        <dbReference type="ARBA" id="ARBA00022741"/>
    </source>
</evidence>
<keyword evidence="7 9" id="KW-0067">ATP-binding</keyword>
<evidence type="ECO:0000256" key="2">
    <source>
        <dbReference type="ARBA" id="ARBA00008016"/>
    </source>
</evidence>
<evidence type="ECO:0000313" key="12">
    <source>
        <dbReference type="Proteomes" id="UP000179227"/>
    </source>
</evidence>
<keyword evidence="5 9" id="KW-0235">DNA replication</keyword>
<evidence type="ECO:0000256" key="4">
    <source>
        <dbReference type="ARBA" id="ARBA00022490"/>
    </source>
</evidence>
<dbReference type="Proteomes" id="UP000179227">
    <property type="component" value="Unassembled WGS sequence"/>
</dbReference>